<gene>
    <name evidence="3" type="ORF">BDY21DRAFT_298252</name>
</gene>
<dbReference type="PANTHER" id="PTHR47250:SF3">
    <property type="entry name" value="HISTONE-LYSINE N-METHYLTRANSFERASE SET-6"/>
    <property type="match status" value="1"/>
</dbReference>
<accession>A0A6A6P8U8</accession>
<keyword evidence="4" id="KW-1185">Reference proteome</keyword>
<evidence type="ECO:0000313" key="3">
    <source>
        <dbReference type="EMBL" id="KAF2460344.1"/>
    </source>
</evidence>
<evidence type="ECO:0000259" key="2">
    <source>
        <dbReference type="PROSITE" id="PS50280"/>
    </source>
</evidence>
<dbReference type="InterPro" id="IPR001214">
    <property type="entry name" value="SET_dom"/>
</dbReference>
<dbReference type="Pfam" id="PF00856">
    <property type="entry name" value="SET"/>
    <property type="match status" value="1"/>
</dbReference>
<dbReference type="SMART" id="SM00317">
    <property type="entry name" value="SET"/>
    <property type="match status" value="1"/>
</dbReference>
<organism evidence="3 4">
    <name type="scientific">Lineolata rhizophorae</name>
    <dbReference type="NCBI Taxonomy" id="578093"/>
    <lineage>
        <taxon>Eukaryota</taxon>
        <taxon>Fungi</taxon>
        <taxon>Dikarya</taxon>
        <taxon>Ascomycota</taxon>
        <taxon>Pezizomycotina</taxon>
        <taxon>Dothideomycetes</taxon>
        <taxon>Dothideomycetes incertae sedis</taxon>
        <taxon>Lineolatales</taxon>
        <taxon>Lineolataceae</taxon>
        <taxon>Lineolata</taxon>
    </lineage>
</organism>
<sequence>MGSMDSLPGLPALSACITRAVQDHIATSTEAGRDLSPLTDLANSVLKIEGYIAGDQGREGEPSHACRRIPLGTIDLSSLLSQINAPAPAPAPDGAADGVVRQNGAATNTAADCTPDEGRTSTDRDGGGSLDAETGSRSRRRNLRPNPRTRYASSTTTSDDEDGANPKRRKATGGLRLARGANRRSEDDESDAAAGNGSSRQLLVNAKNHPQRKKREFNDVRSMQPSTLDKLILGIWEQIHGSIAFDPQIVIDQWRESHAIEGTELITGGEDMTTISALASANREFNRMNIFCRKITQASRCCRALEVIVQARWIDYYEQRVQTLVTDNPDVSLTKNKMAALLEACQDFGWSEKELRNKMSIWKGYHEIKESGGWVSLVFAGMGIYRFCKYRVGFTNDALLRLKSLRSRFEVAADTLHPHWRELLKIIGEPSERKYYGHPHDWVVSDNAEPIPLAATYVQWDPSFSFEHIDNSVIDEDQWGPADPRSLELIPLSDVHFCNVCHERQSDDPKVNACRCFPNLYGGNSGPCPVQVFRTHDGRNNGLLACVPFDRGIAIGEFVGLITRGLRDLDVMQGETVAGSYQIYQGRYGNYTRFINHSCNPNSQFHRFSWLGVQRIILVSKGIEAGQEITVDYSGRYWDNLDKECLCREGCCRYRNRSITSGSSSGGVGQGVVNGMVNGSELT</sequence>
<evidence type="ECO:0000313" key="4">
    <source>
        <dbReference type="Proteomes" id="UP000799766"/>
    </source>
</evidence>
<dbReference type="Proteomes" id="UP000799766">
    <property type="component" value="Unassembled WGS sequence"/>
</dbReference>
<dbReference type="InterPro" id="IPR046341">
    <property type="entry name" value="SET_dom_sf"/>
</dbReference>
<feature type="region of interest" description="Disordered" evidence="1">
    <location>
        <begin position="107"/>
        <end position="215"/>
    </location>
</feature>
<dbReference type="AlphaFoldDB" id="A0A6A6P8U8"/>
<name>A0A6A6P8U8_9PEZI</name>
<dbReference type="PROSITE" id="PS50280">
    <property type="entry name" value="SET"/>
    <property type="match status" value="1"/>
</dbReference>
<proteinExistence type="predicted"/>
<evidence type="ECO:0000256" key="1">
    <source>
        <dbReference type="SAM" id="MobiDB-lite"/>
    </source>
</evidence>
<feature type="compositionally biased region" description="Basic and acidic residues" evidence="1">
    <location>
        <begin position="116"/>
        <end position="126"/>
    </location>
</feature>
<dbReference type="InterPro" id="IPR053105">
    <property type="entry name" value="Class_V-like_SAM-MTase"/>
</dbReference>
<feature type="domain" description="SET" evidence="2">
    <location>
        <begin position="528"/>
        <end position="634"/>
    </location>
</feature>
<reference evidence="3" key="1">
    <citation type="journal article" date="2020" name="Stud. Mycol.">
        <title>101 Dothideomycetes genomes: a test case for predicting lifestyles and emergence of pathogens.</title>
        <authorList>
            <person name="Haridas S."/>
            <person name="Albert R."/>
            <person name="Binder M."/>
            <person name="Bloem J."/>
            <person name="Labutti K."/>
            <person name="Salamov A."/>
            <person name="Andreopoulos B."/>
            <person name="Baker S."/>
            <person name="Barry K."/>
            <person name="Bills G."/>
            <person name="Bluhm B."/>
            <person name="Cannon C."/>
            <person name="Castanera R."/>
            <person name="Culley D."/>
            <person name="Daum C."/>
            <person name="Ezra D."/>
            <person name="Gonzalez J."/>
            <person name="Henrissat B."/>
            <person name="Kuo A."/>
            <person name="Liang C."/>
            <person name="Lipzen A."/>
            <person name="Lutzoni F."/>
            <person name="Magnuson J."/>
            <person name="Mondo S."/>
            <person name="Nolan M."/>
            <person name="Ohm R."/>
            <person name="Pangilinan J."/>
            <person name="Park H.-J."/>
            <person name="Ramirez L."/>
            <person name="Alfaro M."/>
            <person name="Sun H."/>
            <person name="Tritt A."/>
            <person name="Yoshinaga Y."/>
            <person name="Zwiers L.-H."/>
            <person name="Turgeon B."/>
            <person name="Goodwin S."/>
            <person name="Spatafora J."/>
            <person name="Crous P."/>
            <person name="Grigoriev I."/>
        </authorList>
    </citation>
    <scope>NUCLEOTIDE SEQUENCE</scope>
    <source>
        <strain evidence="3">ATCC 16933</strain>
    </source>
</reference>
<dbReference type="EMBL" id="MU001673">
    <property type="protein sequence ID" value="KAF2460344.1"/>
    <property type="molecule type" value="Genomic_DNA"/>
</dbReference>
<dbReference type="PANTHER" id="PTHR47250">
    <property type="entry name" value="HISTONE-LYSINE N-METHYLTRANSFERASE SET-6"/>
    <property type="match status" value="1"/>
</dbReference>
<dbReference type="OrthoDB" id="10261904at2759"/>
<dbReference type="SUPFAM" id="SSF82199">
    <property type="entry name" value="SET domain"/>
    <property type="match status" value="1"/>
</dbReference>
<dbReference type="Gene3D" id="2.170.270.10">
    <property type="entry name" value="SET domain"/>
    <property type="match status" value="1"/>
</dbReference>
<protein>
    <recommendedName>
        <fullName evidence="2">SET domain-containing protein</fullName>
    </recommendedName>
</protein>